<name>A0A067L288_JATCU</name>
<dbReference type="Proteomes" id="UP000027138">
    <property type="component" value="Unassembled WGS sequence"/>
</dbReference>
<sequence length="73" mass="8579">MSLQTDWSRQSRSNRAEWVARTKLFKPIKPSFEDFVIKSTFLEPIKPSFEDVSSDYIEADKANQTELRRRPDG</sequence>
<proteinExistence type="predicted"/>
<accession>A0A067L288</accession>
<keyword evidence="2" id="KW-1185">Reference proteome</keyword>
<organism evidence="1 2">
    <name type="scientific">Jatropha curcas</name>
    <name type="common">Barbados nut</name>
    <dbReference type="NCBI Taxonomy" id="180498"/>
    <lineage>
        <taxon>Eukaryota</taxon>
        <taxon>Viridiplantae</taxon>
        <taxon>Streptophyta</taxon>
        <taxon>Embryophyta</taxon>
        <taxon>Tracheophyta</taxon>
        <taxon>Spermatophyta</taxon>
        <taxon>Magnoliopsida</taxon>
        <taxon>eudicotyledons</taxon>
        <taxon>Gunneridae</taxon>
        <taxon>Pentapetalae</taxon>
        <taxon>rosids</taxon>
        <taxon>fabids</taxon>
        <taxon>Malpighiales</taxon>
        <taxon>Euphorbiaceae</taxon>
        <taxon>Crotonoideae</taxon>
        <taxon>Jatropheae</taxon>
        <taxon>Jatropha</taxon>
    </lineage>
</organism>
<protein>
    <submittedName>
        <fullName evidence="1">Uncharacterized protein</fullName>
    </submittedName>
</protein>
<dbReference type="EMBL" id="KK914361">
    <property type="protein sequence ID" value="KDP38600.1"/>
    <property type="molecule type" value="Genomic_DNA"/>
</dbReference>
<gene>
    <name evidence="1" type="ORF">JCGZ_05375</name>
</gene>
<reference evidence="1 2" key="1">
    <citation type="journal article" date="2014" name="PLoS ONE">
        <title>Global Analysis of Gene Expression Profiles in Physic Nut (Jatropha curcas L.) Seedlings Exposed to Salt Stress.</title>
        <authorList>
            <person name="Zhang L."/>
            <person name="Zhang C."/>
            <person name="Wu P."/>
            <person name="Chen Y."/>
            <person name="Li M."/>
            <person name="Jiang H."/>
            <person name="Wu G."/>
        </authorList>
    </citation>
    <scope>NUCLEOTIDE SEQUENCE [LARGE SCALE GENOMIC DNA]</scope>
    <source>
        <strain evidence="2">cv. GZQX0401</strain>
        <tissue evidence="1">Young leaves</tissue>
    </source>
</reference>
<evidence type="ECO:0000313" key="1">
    <source>
        <dbReference type="EMBL" id="KDP38600.1"/>
    </source>
</evidence>
<dbReference type="AlphaFoldDB" id="A0A067L288"/>
<evidence type="ECO:0000313" key="2">
    <source>
        <dbReference type="Proteomes" id="UP000027138"/>
    </source>
</evidence>